<dbReference type="Pfam" id="PF00822">
    <property type="entry name" value="PMP22_Claudin"/>
    <property type="match status" value="1"/>
</dbReference>
<evidence type="ECO:0000256" key="7">
    <source>
        <dbReference type="ARBA" id="ARBA00022949"/>
    </source>
</evidence>
<evidence type="ECO:0000256" key="3">
    <source>
        <dbReference type="ARBA" id="ARBA00008295"/>
    </source>
</evidence>
<feature type="transmembrane region" description="Helical" evidence="11">
    <location>
        <begin position="162"/>
        <end position="183"/>
    </location>
</feature>
<feature type="region of interest" description="Disordered" evidence="10">
    <location>
        <begin position="234"/>
        <end position="256"/>
    </location>
</feature>
<evidence type="ECO:0000256" key="4">
    <source>
        <dbReference type="ARBA" id="ARBA00022427"/>
    </source>
</evidence>
<keyword evidence="8 11" id="KW-1133">Transmembrane helix</keyword>
<reference evidence="12 13" key="1">
    <citation type="submission" date="2019-04" db="EMBL/GenBank/DDBJ databases">
        <authorList>
            <consortium name="Wellcome Sanger Institute Data Sharing"/>
        </authorList>
    </citation>
    <scope>NUCLEOTIDE SEQUENCE [LARGE SCALE GENOMIC DNA]</scope>
</reference>
<evidence type="ECO:0000256" key="8">
    <source>
        <dbReference type="ARBA" id="ARBA00022989"/>
    </source>
</evidence>
<sequence>MECRALLMYLEISCFVVCLSGWALVCSTMPTEYWNFSTGDGAVLTSSSYYSNLWKDCVSDSTGVSDCKEFVSMLALELYIHVCRALVIISIILGFSGSTLALIGMKCTKIGGSDAVNARVTFSAGVNYLTSGLCAMTAFCWYGNKIRTEFVNPDFQDTKYEFGAAIFVGWGGSSLLIIGGFAYLVLSSFVLNSSLPSLFVSLLFPLRSKRQLKRISFTKTQTNPVTVTSLSLSENLEGRRTRTNGTSSKMPLDSFV</sequence>
<dbReference type="InterPro" id="IPR006187">
    <property type="entry name" value="Claudin"/>
</dbReference>
<feature type="transmembrane region" description="Helical" evidence="11">
    <location>
        <begin position="6"/>
        <end position="25"/>
    </location>
</feature>
<dbReference type="GO" id="GO:0005886">
    <property type="term" value="C:plasma membrane"/>
    <property type="evidence" value="ECO:0007669"/>
    <property type="project" value="UniProtKB-SubCell"/>
</dbReference>
<keyword evidence="7" id="KW-0965">Cell junction</keyword>
<proteinExistence type="inferred from homology"/>
<comment type="subcellular location">
    <subcellularLocation>
        <location evidence="1">Cell junction</location>
        <location evidence="1">Tight junction</location>
    </subcellularLocation>
    <subcellularLocation>
        <location evidence="2">Cell membrane</location>
        <topology evidence="2">Multi-pass membrane protein</topology>
    </subcellularLocation>
</comment>
<keyword evidence="5" id="KW-1003">Cell membrane</keyword>
<feature type="transmembrane region" description="Helical" evidence="11">
    <location>
        <begin position="78"/>
        <end position="105"/>
    </location>
</feature>
<dbReference type="PRINTS" id="PR01077">
    <property type="entry name" value="CLAUDIN"/>
</dbReference>
<keyword evidence="6 11" id="KW-0812">Transmembrane</keyword>
<dbReference type="InterPro" id="IPR017974">
    <property type="entry name" value="Claudin_CS"/>
</dbReference>
<name>A0A8C9R6C7_SCLFO</name>
<dbReference type="Proteomes" id="UP000694397">
    <property type="component" value="Chromosome 14"/>
</dbReference>
<keyword evidence="4" id="KW-0796">Tight junction</keyword>
<evidence type="ECO:0000256" key="9">
    <source>
        <dbReference type="ARBA" id="ARBA00023136"/>
    </source>
</evidence>
<dbReference type="InterPro" id="IPR004031">
    <property type="entry name" value="PMP22/EMP/MP20/Claudin"/>
</dbReference>
<reference evidence="12" key="2">
    <citation type="submission" date="2025-08" db="UniProtKB">
        <authorList>
            <consortium name="Ensembl"/>
        </authorList>
    </citation>
    <scope>IDENTIFICATION</scope>
</reference>
<keyword evidence="9 11" id="KW-0472">Membrane</keyword>
<dbReference type="Ensembl" id="ENSSFOT00015005632.2">
    <property type="protein sequence ID" value="ENSSFOP00015005542.2"/>
    <property type="gene ID" value="ENSSFOG00015003454.2"/>
</dbReference>
<evidence type="ECO:0000256" key="10">
    <source>
        <dbReference type="SAM" id="MobiDB-lite"/>
    </source>
</evidence>
<dbReference type="PROSITE" id="PS01346">
    <property type="entry name" value="CLAUDIN"/>
    <property type="match status" value="1"/>
</dbReference>
<evidence type="ECO:0000256" key="1">
    <source>
        <dbReference type="ARBA" id="ARBA00004435"/>
    </source>
</evidence>
<evidence type="ECO:0000256" key="5">
    <source>
        <dbReference type="ARBA" id="ARBA00022475"/>
    </source>
</evidence>
<accession>A0A8C9R6C7</accession>
<gene>
    <name evidence="12" type="primary">LOC108942381</name>
</gene>
<evidence type="ECO:0000313" key="12">
    <source>
        <dbReference type="Ensembl" id="ENSSFOP00015005542.2"/>
    </source>
</evidence>
<evidence type="ECO:0000313" key="13">
    <source>
        <dbReference type="Proteomes" id="UP000694397"/>
    </source>
</evidence>
<dbReference type="PANTHER" id="PTHR12002">
    <property type="entry name" value="CLAUDIN"/>
    <property type="match status" value="1"/>
</dbReference>
<dbReference type="GO" id="GO:0005198">
    <property type="term" value="F:structural molecule activity"/>
    <property type="evidence" value="ECO:0007669"/>
    <property type="project" value="InterPro"/>
</dbReference>
<evidence type="ECO:0000256" key="11">
    <source>
        <dbReference type="SAM" id="Phobius"/>
    </source>
</evidence>
<comment type="similarity">
    <text evidence="3">Belongs to the claudin family.</text>
</comment>
<keyword evidence="13" id="KW-1185">Reference proteome</keyword>
<dbReference type="OrthoDB" id="10025519at2759"/>
<organism evidence="12 13">
    <name type="scientific">Scleropages formosus</name>
    <name type="common">Asian bonytongue</name>
    <name type="synonym">Osteoglossum formosum</name>
    <dbReference type="NCBI Taxonomy" id="113540"/>
    <lineage>
        <taxon>Eukaryota</taxon>
        <taxon>Metazoa</taxon>
        <taxon>Chordata</taxon>
        <taxon>Craniata</taxon>
        <taxon>Vertebrata</taxon>
        <taxon>Euteleostomi</taxon>
        <taxon>Actinopterygii</taxon>
        <taxon>Neopterygii</taxon>
        <taxon>Teleostei</taxon>
        <taxon>Osteoglossocephala</taxon>
        <taxon>Osteoglossomorpha</taxon>
        <taxon>Osteoglossiformes</taxon>
        <taxon>Osteoglossidae</taxon>
        <taxon>Scleropages</taxon>
    </lineage>
</organism>
<dbReference type="Gene3D" id="1.20.140.150">
    <property type="match status" value="1"/>
</dbReference>
<dbReference type="AlphaFoldDB" id="A0A8C9R6C7"/>
<protein>
    <submittedName>
        <fullName evidence="12">Si:ch211-181l5.2</fullName>
    </submittedName>
</protein>
<feature type="transmembrane region" description="Helical" evidence="11">
    <location>
        <begin position="189"/>
        <end position="206"/>
    </location>
</feature>
<dbReference type="GeneTree" id="ENSGT00940000155232"/>
<feature type="transmembrane region" description="Helical" evidence="11">
    <location>
        <begin position="125"/>
        <end position="142"/>
    </location>
</feature>
<reference evidence="12" key="3">
    <citation type="submission" date="2025-09" db="UniProtKB">
        <authorList>
            <consortium name="Ensembl"/>
        </authorList>
    </citation>
    <scope>IDENTIFICATION</scope>
</reference>
<evidence type="ECO:0000256" key="6">
    <source>
        <dbReference type="ARBA" id="ARBA00022692"/>
    </source>
</evidence>
<evidence type="ECO:0000256" key="2">
    <source>
        <dbReference type="ARBA" id="ARBA00004651"/>
    </source>
</evidence>
<dbReference type="GO" id="GO:0005923">
    <property type="term" value="C:bicellular tight junction"/>
    <property type="evidence" value="ECO:0007669"/>
    <property type="project" value="UniProtKB-SubCell"/>
</dbReference>